<dbReference type="RefSeq" id="WP_134246897.1">
    <property type="nucleotide sequence ID" value="NZ_SNQI01000001.1"/>
</dbReference>
<keyword evidence="2" id="KW-1185">Reference proteome</keyword>
<organism evidence="1 2">
    <name type="scientific">Gramella jeungdoensis</name>
    <dbReference type="NCBI Taxonomy" id="708091"/>
    <lineage>
        <taxon>Bacteria</taxon>
        <taxon>Pseudomonadati</taxon>
        <taxon>Bacteroidota</taxon>
        <taxon>Flavobacteriia</taxon>
        <taxon>Flavobacteriales</taxon>
        <taxon>Flavobacteriaceae</taxon>
        <taxon>Christiangramia</taxon>
    </lineage>
</organism>
<protein>
    <recommendedName>
        <fullName evidence="3">DUF4136 domain-containing protein</fullName>
    </recommendedName>
</protein>
<evidence type="ECO:0008006" key="3">
    <source>
        <dbReference type="Google" id="ProtNLM"/>
    </source>
</evidence>
<evidence type="ECO:0000313" key="2">
    <source>
        <dbReference type="Proteomes" id="UP000298517"/>
    </source>
</evidence>
<dbReference type="OrthoDB" id="6077795at2"/>
<accession>A0A4Y8AWJ9</accession>
<gene>
    <name evidence="1" type="ORF">E2488_03295</name>
</gene>
<reference evidence="1 2" key="1">
    <citation type="journal article" date="2011" name="J. Microbiol.">
        <title>Gramella jeungdoensis sp. nov., isolated from a solar saltern in Korea.</title>
        <authorList>
            <person name="Joung Y."/>
            <person name="Kim H."/>
            <person name="Jang T."/>
            <person name="Ahn T.S."/>
            <person name="Joh K."/>
        </authorList>
    </citation>
    <scope>NUCLEOTIDE SEQUENCE [LARGE SCALE GENOMIC DNA]</scope>
    <source>
        <strain evidence="1 2">KCTC 23123</strain>
    </source>
</reference>
<dbReference type="PROSITE" id="PS51257">
    <property type="entry name" value="PROKAR_LIPOPROTEIN"/>
    <property type="match status" value="1"/>
</dbReference>
<dbReference type="EMBL" id="SNQI01000001">
    <property type="protein sequence ID" value="TEW76887.1"/>
    <property type="molecule type" value="Genomic_DNA"/>
</dbReference>
<name>A0A4Y8AWJ9_9FLAO</name>
<sequence length="211" mass="24505">MVKYGYIILTFLFLSCHITKTTNSWKNKEYKNYHPNKTLILGVTPNLEAKSIYEKELKGALTKRNLEALKASEVLSPAFNANKQGEVAIEKEVKYLKGLGFDAIIIAAIKGFDEKIPFDSAIFKIDDSFFGFENYYFLNQDIYYNRDYYTKYKVFHLEVSLYNLTSKNEKALVWIGTYDIVDPQKVKETIKKCVRKILKSLENEGLIYKPN</sequence>
<dbReference type="Proteomes" id="UP000298517">
    <property type="component" value="Unassembled WGS sequence"/>
</dbReference>
<evidence type="ECO:0000313" key="1">
    <source>
        <dbReference type="EMBL" id="TEW76887.1"/>
    </source>
</evidence>
<dbReference type="AlphaFoldDB" id="A0A4Y8AWJ9"/>
<proteinExistence type="predicted"/>
<comment type="caution">
    <text evidence="1">The sequence shown here is derived from an EMBL/GenBank/DDBJ whole genome shotgun (WGS) entry which is preliminary data.</text>
</comment>